<dbReference type="InterPro" id="IPR000210">
    <property type="entry name" value="BTB/POZ_dom"/>
</dbReference>
<dbReference type="PANTHER" id="PTHR46306">
    <property type="entry name" value="BTB/POZ DOMAIN-CONTAINING PROTEIN 9"/>
    <property type="match status" value="1"/>
</dbReference>
<dbReference type="AlphaFoldDB" id="A0A915YZX3"/>
<dbReference type="InterPro" id="IPR052407">
    <property type="entry name" value="BTB_POZ_domain_cont_9"/>
</dbReference>
<name>A0A915YZX3_9GLOM</name>
<evidence type="ECO:0008006" key="5">
    <source>
        <dbReference type="Google" id="ProtNLM"/>
    </source>
</evidence>
<feature type="domain" description="B30.2/SPRY" evidence="2">
    <location>
        <begin position="226"/>
        <end position="408"/>
    </location>
</feature>
<organism evidence="3 4">
    <name type="scientific">Rhizophagus irregularis</name>
    <dbReference type="NCBI Taxonomy" id="588596"/>
    <lineage>
        <taxon>Eukaryota</taxon>
        <taxon>Fungi</taxon>
        <taxon>Fungi incertae sedis</taxon>
        <taxon>Mucoromycota</taxon>
        <taxon>Glomeromycotina</taxon>
        <taxon>Glomeromycetes</taxon>
        <taxon>Glomerales</taxon>
        <taxon>Glomeraceae</taxon>
        <taxon>Rhizophagus</taxon>
    </lineage>
</organism>
<feature type="domain" description="BTB" evidence="1">
    <location>
        <begin position="21"/>
        <end position="89"/>
    </location>
</feature>
<sequence length="408" mass="46559">MTRGYSLEKDLRLLINNPKYSDIEILCEDEKKFYGCRVILAARSEVFDRLLYNGMKESYENKISFPKINSVGMEIVLEYTYTGSIKEESLSKDNIIEAFYAAEYLQLLGLQDFIMKVFKNILEKNQTENYSPELLSKFASKMPLTEDNILLNLLVEAVATIPLNTVEFGRLSIAGLQYLLVFAKELEPLVEFIDFKRIHGQALVNIIEPLEIVPAKIIVNVYRHNTISNNSNRTYFRGIPITNCTNYVWDESACGSKLIIEDNGKTVHAQNGLSSHQSVRAKMILENNGIYEWDVIIEKVCSWSWVGVASENLNYEDFAGNQPTGWVLGFNGYCYNSGNRINNHCPSFGDGAMITIHLDMNRKTCAFTVNGTKYQEVPTWNNLPSRLYPVASLTYPGRYRIQPHKKNI</sequence>
<reference evidence="3" key="1">
    <citation type="submission" date="2020-05" db="EMBL/GenBank/DDBJ databases">
        <authorList>
            <person name="Rincon C."/>
            <person name="Sanders R I."/>
            <person name="Robbins C."/>
            <person name="Chaturvedi A."/>
        </authorList>
    </citation>
    <scope>NUCLEOTIDE SEQUENCE</scope>
    <source>
        <strain evidence="3">CHB12</strain>
    </source>
</reference>
<dbReference type="Pfam" id="PF00622">
    <property type="entry name" value="SPRY"/>
    <property type="match status" value="1"/>
</dbReference>
<dbReference type="InterPro" id="IPR001870">
    <property type="entry name" value="B30.2/SPRY"/>
</dbReference>
<dbReference type="GO" id="GO:0005737">
    <property type="term" value="C:cytoplasm"/>
    <property type="evidence" value="ECO:0007669"/>
    <property type="project" value="TreeGrafter"/>
</dbReference>
<dbReference type="InterPro" id="IPR003877">
    <property type="entry name" value="SPRY_dom"/>
</dbReference>
<dbReference type="Pfam" id="PF00651">
    <property type="entry name" value="BTB"/>
    <property type="match status" value="1"/>
</dbReference>
<dbReference type="SMART" id="SM00225">
    <property type="entry name" value="BTB"/>
    <property type="match status" value="1"/>
</dbReference>
<accession>A0A915YZX3</accession>
<comment type="caution">
    <text evidence="3">The sequence shown here is derived from an EMBL/GenBank/DDBJ whole genome shotgun (WGS) entry which is preliminary data.</text>
</comment>
<evidence type="ECO:0000259" key="2">
    <source>
        <dbReference type="PROSITE" id="PS50188"/>
    </source>
</evidence>
<dbReference type="PROSITE" id="PS50188">
    <property type="entry name" value="B302_SPRY"/>
    <property type="match status" value="1"/>
</dbReference>
<dbReference type="CDD" id="cd11709">
    <property type="entry name" value="SPRY"/>
    <property type="match status" value="1"/>
</dbReference>
<dbReference type="PANTHER" id="PTHR46306:SF1">
    <property type="entry name" value="BTB_POZ DOMAIN-CONTAINING PROTEIN 9"/>
    <property type="match status" value="1"/>
</dbReference>
<dbReference type="OrthoDB" id="45365at2759"/>
<proteinExistence type="predicted"/>
<dbReference type="Proteomes" id="UP000684084">
    <property type="component" value="Unassembled WGS sequence"/>
</dbReference>
<gene>
    <name evidence="3" type="ORF">CHRIB12_LOCUS6572</name>
</gene>
<evidence type="ECO:0000313" key="3">
    <source>
        <dbReference type="EMBL" id="CAB5356824.1"/>
    </source>
</evidence>
<dbReference type="PROSITE" id="PS50097">
    <property type="entry name" value="BTB"/>
    <property type="match status" value="1"/>
</dbReference>
<dbReference type="EMBL" id="CAGKOT010000010">
    <property type="protein sequence ID" value="CAB5356824.1"/>
    <property type="molecule type" value="Genomic_DNA"/>
</dbReference>
<evidence type="ECO:0000259" key="1">
    <source>
        <dbReference type="PROSITE" id="PS50097"/>
    </source>
</evidence>
<evidence type="ECO:0000313" key="4">
    <source>
        <dbReference type="Proteomes" id="UP000684084"/>
    </source>
</evidence>
<protein>
    <recommendedName>
        <fullName evidence="5">Btb/poz domain containing protein</fullName>
    </recommendedName>
</protein>